<evidence type="ECO:0000313" key="2">
    <source>
        <dbReference type="Proteomes" id="UP001499882"/>
    </source>
</evidence>
<gene>
    <name evidence="1" type="ORF">GCM10023350_21830</name>
</gene>
<dbReference type="RefSeq" id="WP_345526803.1">
    <property type="nucleotide sequence ID" value="NZ_BAABKN010000014.1"/>
</dbReference>
<protein>
    <recommendedName>
        <fullName evidence="3">(2Fe-2S) ferredoxin domain-containing protein</fullName>
    </recommendedName>
</protein>
<name>A0ABP8YWT2_9ACTN</name>
<dbReference type="EMBL" id="BAABKN010000014">
    <property type="protein sequence ID" value="GAA4737456.1"/>
    <property type="molecule type" value="Genomic_DNA"/>
</dbReference>
<reference evidence="2" key="1">
    <citation type="journal article" date="2019" name="Int. J. Syst. Evol. Microbiol.">
        <title>The Global Catalogue of Microorganisms (GCM) 10K type strain sequencing project: providing services to taxonomists for standard genome sequencing and annotation.</title>
        <authorList>
            <consortium name="The Broad Institute Genomics Platform"/>
            <consortium name="The Broad Institute Genome Sequencing Center for Infectious Disease"/>
            <person name="Wu L."/>
            <person name="Ma J."/>
        </authorList>
    </citation>
    <scope>NUCLEOTIDE SEQUENCE [LARGE SCALE GENOMIC DNA]</scope>
    <source>
        <strain evidence="2">JCM 18532</strain>
    </source>
</reference>
<comment type="caution">
    <text evidence="1">The sequence shown here is derived from an EMBL/GenBank/DDBJ whole genome shotgun (WGS) entry which is preliminary data.</text>
</comment>
<proteinExistence type="predicted"/>
<organism evidence="1 2">
    <name type="scientific">Nocardioides endophyticus</name>
    <dbReference type="NCBI Taxonomy" id="1353775"/>
    <lineage>
        <taxon>Bacteria</taxon>
        <taxon>Bacillati</taxon>
        <taxon>Actinomycetota</taxon>
        <taxon>Actinomycetes</taxon>
        <taxon>Propionibacteriales</taxon>
        <taxon>Nocardioidaceae</taxon>
        <taxon>Nocardioides</taxon>
    </lineage>
</organism>
<evidence type="ECO:0000313" key="1">
    <source>
        <dbReference type="EMBL" id="GAA4737456.1"/>
    </source>
</evidence>
<accession>A0ABP8YWT2</accession>
<evidence type="ECO:0008006" key="3">
    <source>
        <dbReference type="Google" id="ProtNLM"/>
    </source>
</evidence>
<keyword evidence="2" id="KW-1185">Reference proteome</keyword>
<sequence length="132" mass="13698">MTVASLRTPSAGGGPRVRLCRGCCCGTVRKHPDIDHDAIAALLESSIGEQSTLARVDCLWACDLSNVVVVNPSPAGREAGARPAWVPHVNTPARARLVARWVLDGGPGIATPPQELGEVLSAAGLRRIGAGF</sequence>
<dbReference type="Proteomes" id="UP001499882">
    <property type="component" value="Unassembled WGS sequence"/>
</dbReference>